<dbReference type="GO" id="GO:0016114">
    <property type="term" value="P:terpenoid biosynthetic process"/>
    <property type="evidence" value="ECO:0007669"/>
    <property type="project" value="UniProtKB-UniRule"/>
</dbReference>
<dbReference type="Gene3D" id="3.40.50.970">
    <property type="match status" value="2"/>
</dbReference>
<dbReference type="CDD" id="cd07033">
    <property type="entry name" value="TPP_PYR_DXS_TK_like"/>
    <property type="match status" value="1"/>
</dbReference>
<dbReference type="InterPro" id="IPR029061">
    <property type="entry name" value="THDP-binding"/>
</dbReference>
<protein>
    <recommendedName>
        <fullName evidence="10">1-deoxy-D-xylulose-5-phosphate synthase</fullName>
        <ecNumber evidence="10">2.2.1.7</ecNumber>
    </recommendedName>
    <alternativeName>
        <fullName evidence="10">1-deoxyxylulose-5-phosphate synthase</fullName>
        <shortName evidence="10">DXP synthase</shortName>
        <shortName evidence="10">DXPS</shortName>
    </alternativeName>
</protein>
<dbReference type="NCBIfam" id="NF003933">
    <property type="entry name" value="PRK05444.2-2"/>
    <property type="match status" value="1"/>
</dbReference>
<evidence type="ECO:0000256" key="1">
    <source>
        <dbReference type="ARBA" id="ARBA00004980"/>
    </source>
</evidence>
<dbReference type="InterPro" id="IPR033248">
    <property type="entry name" value="Transketolase_C"/>
</dbReference>
<comment type="cofactor">
    <cofactor evidence="10">
        <name>Mg(2+)</name>
        <dbReference type="ChEBI" id="CHEBI:18420"/>
    </cofactor>
    <text evidence="10">Binds 1 Mg(2+) ion per subunit.</text>
</comment>
<dbReference type="Pfam" id="PF13292">
    <property type="entry name" value="DXP_synthase_N"/>
    <property type="match status" value="1"/>
</dbReference>
<sequence length="641" mass="70920">MNRKNHANSLLSTITGPEDIKRLSIRELIALSGEIREFLINTVSNTGGHIAPNLGVVELTLALHRVYDTPRDKIIWDVGHQTYVHKILTGRKDRFHTLRQMDGLSGFPKTEESEYDAFNTGHSSTSISAALGMARARDLKGENYHVAAVIGDGALTGGMAFEALNDAGNARTNLLIVLNDNGMSIAPNVGGISRYLSRLRMRPFYYKTRESIQSLLDRKLPKSGKHVRRILHRIKSTMKSFLMPSMFFEDLGFRYFGPIDGHNIREMIRVLEHARTMKGPVLVHVCTVKGKGYRYAEEKPNVFHGIAPFEIETGELKNNGGESYSQVFGRKICELAKDDPDIVAITAAMPDGTGLNPFRESFSRRFYDVGIAEQHAVTFAAGLAKGGIKPVVAIYSTFLQRAYDQMLHDVALQNLHVVFAIDRAGVVGDDGETHQGIYDIAYIKTMPNFTLMAPASPRELEMMLAYAVSVHKGPIAIRYPRGTGSEIEALKQPITYGKGLVVREGKDVTLVAPGNFLRMALKTAALLEEEGISCEVINPRFIKPLDKQLLRTSIGKTGRVVVMEDGIVSGGFGSSVLEFLNGERIPARSLLMGFPDEPIPHGDRNLLYRKYGLDPQAMRDRIRDFLKASGKKEDGHAKGTP</sequence>
<feature type="binding site" evidence="10">
    <location>
        <position position="181"/>
    </location>
    <ligand>
        <name>thiamine diphosphate</name>
        <dbReference type="ChEBI" id="CHEBI:58937"/>
    </ligand>
</feature>
<dbReference type="SMART" id="SM00861">
    <property type="entry name" value="Transket_pyr"/>
    <property type="match status" value="1"/>
</dbReference>
<dbReference type="PANTHER" id="PTHR43322:SF5">
    <property type="entry name" value="1-DEOXY-D-XYLULOSE-5-PHOSPHATE SYNTHASE, CHLOROPLASTIC"/>
    <property type="match status" value="1"/>
</dbReference>
<keyword evidence="7 10" id="KW-0784">Thiamine biosynthesis</keyword>
<keyword evidence="13" id="KW-1185">Reference proteome</keyword>
<feature type="binding site" evidence="10">
    <location>
        <begin position="121"/>
        <end position="123"/>
    </location>
    <ligand>
        <name>thiamine diphosphate</name>
        <dbReference type="ChEBI" id="CHEBI:58937"/>
    </ligand>
</feature>
<dbReference type="CDD" id="cd02007">
    <property type="entry name" value="TPP_DXS"/>
    <property type="match status" value="1"/>
</dbReference>
<comment type="cofactor">
    <cofactor evidence="10">
        <name>thiamine diphosphate</name>
        <dbReference type="ChEBI" id="CHEBI:58937"/>
    </cofactor>
    <text evidence="10">Binds 1 thiamine pyrophosphate per subunit.</text>
</comment>
<evidence type="ECO:0000256" key="8">
    <source>
        <dbReference type="ARBA" id="ARBA00023052"/>
    </source>
</evidence>
<evidence type="ECO:0000256" key="10">
    <source>
        <dbReference type="HAMAP-Rule" id="MF_00315"/>
    </source>
</evidence>
<dbReference type="Gene3D" id="3.40.50.920">
    <property type="match status" value="1"/>
</dbReference>
<dbReference type="PANTHER" id="PTHR43322">
    <property type="entry name" value="1-D-DEOXYXYLULOSE 5-PHOSPHATE SYNTHASE-RELATED"/>
    <property type="match status" value="1"/>
</dbReference>
<dbReference type="EMBL" id="FQZP01000003">
    <property type="protein sequence ID" value="SHI50215.1"/>
    <property type="molecule type" value="Genomic_DNA"/>
</dbReference>
<dbReference type="GO" id="GO:0005829">
    <property type="term" value="C:cytosol"/>
    <property type="evidence" value="ECO:0007669"/>
    <property type="project" value="TreeGrafter"/>
</dbReference>
<dbReference type="GO" id="GO:0000287">
    <property type="term" value="F:magnesium ion binding"/>
    <property type="evidence" value="ECO:0007669"/>
    <property type="project" value="UniProtKB-UniRule"/>
</dbReference>
<dbReference type="AlphaFoldDB" id="A0A1M6BNA3"/>
<evidence type="ECO:0000256" key="5">
    <source>
        <dbReference type="ARBA" id="ARBA00022723"/>
    </source>
</evidence>
<feature type="binding site" evidence="10">
    <location>
        <position position="293"/>
    </location>
    <ligand>
        <name>thiamine diphosphate</name>
        <dbReference type="ChEBI" id="CHEBI:58937"/>
    </ligand>
</feature>
<dbReference type="InterPro" id="IPR009014">
    <property type="entry name" value="Transketo_C/PFOR_II"/>
</dbReference>
<evidence type="ECO:0000256" key="2">
    <source>
        <dbReference type="ARBA" id="ARBA00011081"/>
    </source>
</evidence>
<evidence type="ECO:0000256" key="6">
    <source>
        <dbReference type="ARBA" id="ARBA00022842"/>
    </source>
</evidence>
<dbReference type="EC" id="2.2.1.7" evidence="10"/>
<dbReference type="Pfam" id="PF02780">
    <property type="entry name" value="Transketolase_C"/>
    <property type="match status" value="1"/>
</dbReference>
<comment type="pathway">
    <text evidence="1 10">Metabolic intermediate biosynthesis; 1-deoxy-D-xylulose 5-phosphate biosynthesis; 1-deoxy-D-xylulose 5-phosphate from D-glyceraldehyde 3-phosphate and pyruvate: step 1/1.</text>
</comment>
<keyword evidence="4 10" id="KW-0808">Transferase</keyword>
<evidence type="ECO:0000256" key="9">
    <source>
        <dbReference type="ARBA" id="ARBA00023229"/>
    </source>
</evidence>
<dbReference type="PROSITE" id="PS00801">
    <property type="entry name" value="TRANSKETOLASE_1"/>
    <property type="match status" value="1"/>
</dbReference>
<feature type="binding site" evidence="10">
    <location>
        <position position="181"/>
    </location>
    <ligand>
        <name>Mg(2+)</name>
        <dbReference type="ChEBI" id="CHEBI:18420"/>
    </ligand>
</feature>
<dbReference type="GO" id="GO:0008661">
    <property type="term" value="F:1-deoxy-D-xylulose-5-phosphate synthase activity"/>
    <property type="evidence" value="ECO:0007669"/>
    <property type="project" value="UniProtKB-UniRule"/>
</dbReference>
<dbReference type="Pfam" id="PF02779">
    <property type="entry name" value="Transket_pyr"/>
    <property type="match status" value="1"/>
</dbReference>
<feature type="binding site" evidence="10">
    <location>
        <position position="152"/>
    </location>
    <ligand>
        <name>Mg(2+)</name>
        <dbReference type="ChEBI" id="CHEBI:18420"/>
    </ligand>
</feature>
<dbReference type="InterPro" id="IPR005477">
    <property type="entry name" value="Dxylulose-5-P_synthase"/>
</dbReference>
<evidence type="ECO:0000256" key="3">
    <source>
        <dbReference type="ARBA" id="ARBA00011738"/>
    </source>
</evidence>
<dbReference type="SUPFAM" id="SSF52922">
    <property type="entry name" value="TK C-terminal domain-like"/>
    <property type="match status" value="1"/>
</dbReference>
<feature type="domain" description="Transketolase-like pyrimidine-binding" evidence="11">
    <location>
        <begin position="322"/>
        <end position="487"/>
    </location>
</feature>
<dbReference type="Proteomes" id="UP000324781">
    <property type="component" value="Unassembled WGS sequence"/>
</dbReference>
<dbReference type="SUPFAM" id="SSF52518">
    <property type="entry name" value="Thiamin diphosphate-binding fold (THDP-binding)"/>
    <property type="match status" value="2"/>
</dbReference>
<dbReference type="InterPro" id="IPR049557">
    <property type="entry name" value="Transketolase_CS"/>
</dbReference>
<dbReference type="HAMAP" id="MF_00315">
    <property type="entry name" value="DXP_synth"/>
    <property type="match status" value="1"/>
</dbReference>
<dbReference type="FunFam" id="3.40.50.970:FF:000005">
    <property type="entry name" value="1-deoxy-D-xylulose-5-phosphate synthase"/>
    <property type="match status" value="1"/>
</dbReference>
<keyword evidence="5 10" id="KW-0479">Metal-binding</keyword>
<dbReference type="UniPathway" id="UPA00064">
    <property type="reaction ID" value="UER00091"/>
</dbReference>
<comment type="function">
    <text evidence="10">Catalyzes the acyloin condensation reaction between C atoms 2 and 3 of pyruvate and glyceraldehyde 3-phosphate to yield 1-deoxy-D-xylulose-5-phosphate (DXP).</text>
</comment>
<dbReference type="InterPro" id="IPR005475">
    <property type="entry name" value="Transketolase-like_Pyr-bd"/>
</dbReference>
<evidence type="ECO:0000259" key="11">
    <source>
        <dbReference type="SMART" id="SM00861"/>
    </source>
</evidence>
<dbReference type="GO" id="GO:0019288">
    <property type="term" value="P:isopentenyl diphosphate biosynthetic process, methylerythritol 4-phosphate pathway"/>
    <property type="evidence" value="ECO:0007669"/>
    <property type="project" value="TreeGrafter"/>
</dbReference>
<name>A0A1M6BNA3_9FIRM</name>
<dbReference type="RefSeq" id="WP_422822191.1">
    <property type="nucleotide sequence ID" value="NZ_FQZP01000003.1"/>
</dbReference>
<evidence type="ECO:0000256" key="4">
    <source>
        <dbReference type="ARBA" id="ARBA00022679"/>
    </source>
</evidence>
<organism evidence="12 13">
    <name type="scientific">Thermoclostridium caenicola</name>
    <dbReference type="NCBI Taxonomy" id="659425"/>
    <lineage>
        <taxon>Bacteria</taxon>
        <taxon>Bacillati</taxon>
        <taxon>Bacillota</taxon>
        <taxon>Clostridia</taxon>
        <taxon>Eubacteriales</taxon>
        <taxon>Oscillospiraceae</taxon>
        <taxon>Thermoclostridium</taxon>
    </lineage>
</organism>
<comment type="catalytic activity">
    <reaction evidence="10">
        <text>D-glyceraldehyde 3-phosphate + pyruvate + H(+) = 1-deoxy-D-xylulose 5-phosphate + CO2</text>
        <dbReference type="Rhea" id="RHEA:12605"/>
        <dbReference type="ChEBI" id="CHEBI:15361"/>
        <dbReference type="ChEBI" id="CHEBI:15378"/>
        <dbReference type="ChEBI" id="CHEBI:16526"/>
        <dbReference type="ChEBI" id="CHEBI:57792"/>
        <dbReference type="ChEBI" id="CHEBI:59776"/>
        <dbReference type="EC" id="2.2.1.7"/>
    </reaction>
</comment>
<feature type="binding site" evidence="10">
    <location>
        <position position="373"/>
    </location>
    <ligand>
        <name>thiamine diphosphate</name>
        <dbReference type="ChEBI" id="CHEBI:58937"/>
    </ligand>
</feature>
<evidence type="ECO:0000256" key="7">
    <source>
        <dbReference type="ARBA" id="ARBA00022977"/>
    </source>
</evidence>
<dbReference type="GO" id="GO:0030976">
    <property type="term" value="F:thiamine pyrophosphate binding"/>
    <property type="evidence" value="ECO:0007669"/>
    <property type="project" value="UniProtKB-UniRule"/>
</dbReference>
<gene>
    <name evidence="10" type="primary">dxs</name>
    <name evidence="12" type="ORF">SAMN05444373_100368</name>
</gene>
<accession>A0A1M6BNA3</accession>
<dbReference type="GO" id="GO:0009228">
    <property type="term" value="P:thiamine biosynthetic process"/>
    <property type="evidence" value="ECO:0007669"/>
    <property type="project" value="UniProtKB-UniRule"/>
</dbReference>
<evidence type="ECO:0000313" key="12">
    <source>
        <dbReference type="EMBL" id="SHI50215.1"/>
    </source>
</evidence>
<feature type="binding site" evidence="10">
    <location>
        <position position="80"/>
    </location>
    <ligand>
        <name>thiamine diphosphate</name>
        <dbReference type="ChEBI" id="CHEBI:58937"/>
    </ligand>
</feature>
<comment type="similarity">
    <text evidence="2 10">Belongs to the transketolase family. DXPS subfamily.</text>
</comment>
<keyword evidence="8 10" id="KW-0786">Thiamine pyrophosphate</keyword>
<feature type="binding site" evidence="10">
    <location>
        <begin position="153"/>
        <end position="154"/>
    </location>
    <ligand>
        <name>thiamine diphosphate</name>
        <dbReference type="ChEBI" id="CHEBI:58937"/>
    </ligand>
</feature>
<keyword evidence="6 10" id="KW-0460">Magnesium</keyword>
<proteinExistence type="inferred from homology"/>
<comment type="subunit">
    <text evidence="3 10">Homodimer.</text>
</comment>
<reference evidence="12 13" key="1">
    <citation type="submission" date="2016-11" db="EMBL/GenBank/DDBJ databases">
        <authorList>
            <person name="Varghese N."/>
            <person name="Submissions S."/>
        </authorList>
    </citation>
    <scope>NUCLEOTIDE SEQUENCE [LARGE SCALE GENOMIC DNA]</scope>
    <source>
        <strain evidence="12 13">DSM 19027</strain>
    </source>
</reference>
<keyword evidence="9 10" id="KW-0414">Isoprene biosynthesis</keyword>
<evidence type="ECO:0000313" key="13">
    <source>
        <dbReference type="Proteomes" id="UP000324781"/>
    </source>
</evidence>
<dbReference type="NCBIfam" id="TIGR00204">
    <property type="entry name" value="dxs"/>
    <property type="match status" value="1"/>
</dbReference>